<dbReference type="OrthoDB" id="144910at2157"/>
<proteinExistence type="inferred from homology"/>
<dbReference type="Pfam" id="PF13183">
    <property type="entry name" value="Fer4_8"/>
    <property type="match status" value="1"/>
</dbReference>
<keyword evidence="4" id="KW-0479">Metal-binding</keyword>
<evidence type="ECO:0000313" key="11">
    <source>
        <dbReference type="Proteomes" id="UP000001106"/>
    </source>
</evidence>
<evidence type="ECO:0000256" key="2">
    <source>
        <dbReference type="ARBA" id="ARBA00007097"/>
    </source>
</evidence>
<dbReference type="Gene3D" id="1.10.1060.10">
    <property type="entry name" value="Alpha-helical ferredoxin"/>
    <property type="match status" value="1"/>
</dbReference>
<dbReference type="GO" id="GO:0051912">
    <property type="term" value="F:CoB--CoM heterodisulfide reductase activity"/>
    <property type="evidence" value="ECO:0007669"/>
    <property type="project" value="UniProtKB-EC"/>
</dbReference>
<gene>
    <name evidence="10" type="ordered locus">Maeo_0307</name>
</gene>
<reference evidence="10" key="1">
    <citation type="submission" date="2007-06" db="EMBL/GenBank/DDBJ databases">
        <title>Complete sequence of Methanococcus aeolicus Nankai-3.</title>
        <authorList>
            <consortium name="US DOE Joint Genome Institute"/>
            <person name="Copeland A."/>
            <person name="Lucas S."/>
            <person name="Lapidus A."/>
            <person name="Barry K."/>
            <person name="Glavina del Rio T."/>
            <person name="Dalin E."/>
            <person name="Tice H."/>
            <person name="Pitluck S."/>
            <person name="Chain P."/>
            <person name="Malfatti S."/>
            <person name="Shin M."/>
            <person name="Vergez L."/>
            <person name="Schmutz J."/>
            <person name="Larimer F."/>
            <person name="Land M."/>
            <person name="Hauser L."/>
            <person name="Kyrpides N."/>
            <person name="Lykidis A."/>
            <person name="Sieprawska-Lupa M."/>
            <person name="Whitman W.B."/>
            <person name="Richardson P."/>
        </authorList>
    </citation>
    <scope>NUCLEOTIDE SEQUENCE [LARGE SCALE GENOMIC DNA]</scope>
    <source>
        <strain evidence="10">Nankai-3</strain>
    </source>
</reference>
<evidence type="ECO:0000256" key="6">
    <source>
        <dbReference type="ARBA" id="ARBA00023002"/>
    </source>
</evidence>
<evidence type="ECO:0000256" key="8">
    <source>
        <dbReference type="ARBA" id="ARBA00023014"/>
    </source>
</evidence>
<organism evidence="10 11">
    <name type="scientific">Methanococcus aeolicus (strain ATCC BAA-1280 / DSM 17508 / OCM 812 / Nankai-3)</name>
    <dbReference type="NCBI Taxonomy" id="419665"/>
    <lineage>
        <taxon>Archaea</taxon>
        <taxon>Methanobacteriati</taxon>
        <taxon>Methanobacteriota</taxon>
        <taxon>Methanomada group</taxon>
        <taxon>Methanococci</taxon>
        <taxon>Methanococcales</taxon>
        <taxon>Methanococcaceae</taxon>
        <taxon>Methanococcus</taxon>
    </lineage>
</organism>
<comment type="similarity">
    <text evidence="2">Belongs to the HdrC family.</text>
</comment>
<evidence type="ECO:0000256" key="7">
    <source>
        <dbReference type="ARBA" id="ARBA00023004"/>
    </source>
</evidence>
<dbReference type="HOGENOM" id="CLU_121273_0_0_2"/>
<dbReference type="RefSeq" id="WP_011973027.1">
    <property type="nucleotide sequence ID" value="NC_009635.1"/>
</dbReference>
<evidence type="ECO:0000256" key="3">
    <source>
        <dbReference type="ARBA" id="ARBA00022485"/>
    </source>
</evidence>
<dbReference type="Proteomes" id="UP000001106">
    <property type="component" value="Chromosome"/>
</dbReference>
<dbReference type="SUPFAM" id="SSF46548">
    <property type="entry name" value="alpha-helical ferredoxin"/>
    <property type="match status" value="1"/>
</dbReference>
<sequence length="196" mass="22137">MTIKSTDLNPKFTEKIIEAGEAIGEGDIISSFKRCYQCGTCTGGCPSGRITAYRVRQLIRSAMFGLGDYVKTEDLWKCTTCYTCYERCPRDVKITEIIKAMRNVAAQMGYLATAHRKTCLYVFLTGHAVPVNDEIKEVRKKIGLTEIPPTTHKYPEVVEEMRGIMEDLKLCEKVGICPTTKKLQELTPMDWSDMSE</sequence>
<dbReference type="InterPro" id="IPR017900">
    <property type="entry name" value="4Fe4S_Fe_S_CS"/>
</dbReference>
<dbReference type="eggNOG" id="arCOG00964">
    <property type="taxonomic scope" value="Archaea"/>
</dbReference>
<dbReference type="GO" id="GO:0051539">
    <property type="term" value="F:4 iron, 4 sulfur cluster binding"/>
    <property type="evidence" value="ECO:0007669"/>
    <property type="project" value="UniProtKB-KW"/>
</dbReference>
<keyword evidence="7" id="KW-0408">Iron</keyword>
<comment type="pathway">
    <text evidence="1">Cofactor metabolism; coenzyme M-coenzyme B heterodisulfide reduction; coenzyme B and coenzyme M from coenzyme M-coenzyme B heterodisulfide: step 1/1.</text>
</comment>
<keyword evidence="3" id="KW-0004">4Fe-4S</keyword>
<dbReference type="InterPro" id="IPR051460">
    <property type="entry name" value="HdrC_iron-sulfur_subunit"/>
</dbReference>
<dbReference type="PANTHER" id="PTHR43255:SF1">
    <property type="entry name" value="IRON-SULFUR-BINDING OXIDOREDUCTASE FADF-RELATED"/>
    <property type="match status" value="1"/>
</dbReference>
<dbReference type="PANTHER" id="PTHR43255">
    <property type="entry name" value="IRON-SULFUR-BINDING OXIDOREDUCTASE FADF-RELATED-RELATED"/>
    <property type="match status" value="1"/>
</dbReference>
<dbReference type="InterPro" id="IPR017680">
    <property type="entry name" value="CoB/CoM_hetero-S_Rdtase_csu"/>
</dbReference>
<feature type="domain" description="4Fe-4S ferredoxin-type" evidence="9">
    <location>
        <begin position="26"/>
        <end position="55"/>
    </location>
</feature>
<evidence type="ECO:0000259" key="9">
    <source>
        <dbReference type="PROSITE" id="PS51379"/>
    </source>
</evidence>
<keyword evidence="11" id="KW-1185">Reference proteome</keyword>
<evidence type="ECO:0000313" key="10">
    <source>
        <dbReference type="EMBL" id="ABR55895.1"/>
    </source>
</evidence>
<protein>
    <submittedName>
        <fullName evidence="10">CoB--CoM heterodisulfide reductase</fullName>
        <ecNumber evidence="10">1.8.98.1</ecNumber>
    </submittedName>
</protein>
<dbReference type="EC" id="1.8.98.1" evidence="10"/>
<dbReference type="GO" id="GO:0005886">
    <property type="term" value="C:plasma membrane"/>
    <property type="evidence" value="ECO:0007669"/>
    <property type="project" value="TreeGrafter"/>
</dbReference>
<keyword evidence="5" id="KW-0484">Methanogenesis</keyword>
<evidence type="ECO:0000256" key="4">
    <source>
        <dbReference type="ARBA" id="ARBA00022723"/>
    </source>
</evidence>
<dbReference type="InterPro" id="IPR017896">
    <property type="entry name" value="4Fe4S_Fe-S-bd"/>
</dbReference>
<dbReference type="GO" id="GO:0015948">
    <property type="term" value="P:methanogenesis"/>
    <property type="evidence" value="ECO:0007669"/>
    <property type="project" value="UniProtKB-KW"/>
</dbReference>
<dbReference type="EMBL" id="CP000743">
    <property type="protein sequence ID" value="ABR55895.1"/>
    <property type="molecule type" value="Genomic_DNA"/>
</dbReference>
<dbReference type="STRING" id="419665.Maeo_0307"/>
<dbReference type="GO" id="GO:0046872">
    <property type="term" value="F:metal ion binding"/>
    <property type="evidence" value="ECO:0007669"/>
    <property type="project" value="UniProtKB-KW"/>
</dbReference>
<dbReference type="UniPathway" id="UPA00647">
    <property type="reaction ID" value="UER00700"/>
</dbReference>
<dbReference type="PROSITE" id="PS51379">
    <property type="entry name" value="4FE4S_FER_2"/>
    <property type="match status" value="1"/>
</dbReference>
<evidence type="ECO:0000256" key="5">
    <source>
        <dbReference type="ARBA" id="ARBA00022994"/>
    </source>
</evidence>
<keyword evidence="6 10" id="KW-0560">Oxidoreductase</keyword>
<dbReference type="KEGG" id="mae:Maeo_0307"/>
<evidence type="ECO:0000256" key="1">
    <source>
        <dbReference type="ARBA" id="ARBA00004808"/>
    </source>
</evidence>
<keyword evidence="8" id="KW-0411">Iron-sulfur</keyword>
<dbReference type="PROSITE" id="PS00198">
    <property type="entry name" value="4FE4S_FER_1"/>
    <property type="match status" value="1"/>
</dbReference>
<dbReference type="AlphaFoldDB" id="A6UTS3"/>
<name>A6UTS3_META3</name>
<dbReference type="InterPro" id="IPR009051">
    <property type="entry name" value="Helical_ferredxn"/>
</dbReference>
<dbReference type="NCBIfam" id="TIGR03290">
    <property type="entry name" value="CoB_CoM_SS_C"/>
    <property type="match status" value="1"/>
</dbReference>
<accession>A6UTS3</accession>
<dbReference type="GeneID" id="5326749"/>